<evidence type="ECO:0000256" key="1">
    <source>
        <dbReference type="SAM" id="MobiDB-lite"/>
    </source>
</evidence>
<gene>
    <name evidence="2" type="ORF">OS493_009419</name>
</gene>
<reference evidence="2" key="1">
    <citation type="submission" date="2023-01" db="EMBL/GenBank/DDBJ databases">
        <title>Genome assembly of the deep-sea coral Lophelia pertusa.</title>
        <authorList>
            <person name="Herrera S."/>
            <person name="Cordes E."/>
        </authorList>
    </citation>
    <scope>NUCLEOTIDE SEQUENCE</scope>
    <source>
        <strain evidence="2">USNM1676648</strain>
        <tissue evidence="2">Polyp</tissue>
    </source>
</reference>
<feature type="region of interest" description="Disordered" evidence="1">
    <location>
        <begin position="122"/>
        <end position="146"/>
    </location>
</feature>
<proteinExistence type="predicted"/>
<evidence type="ECO:0000313" key="3">
    <source>
        <dbReference type="Proteomes" id="UP001163046"/>
    </source>
</evidence>
<dbReference type="SUPFAM" id="SSF47781">
    <property type="entry name" value="RuvA domain 2-like"/>
    <property type="match status" value="1"/>
</dbReference>
<feature type="compositionally biased region" description="Polar residues" evidence="1">
    <location>
        <begin position="137"/>
        <end position="146"/>
    </location>
</feature>
<name>A0A9W9Z2E0_9CNID</name>
<dbReference type="Proteomes" id="UP001163046">
    <property type="component" value="Unassembled WGS sequence"/>
</dbReference>
<accession>A0A9W9Z2E0</accession>
<protein>
    <submittedName>
        <fullName evidence="2">Uncharacterized protein</fullName>
    </submittedName>
</protein>
<dbReference type="Gene3D" id="1.10.150.280">
    <property type="entry name" value="AF1531-like domain"/>
    <property type="match status" value="1"/>
</dbReference>
<sequence>MCFCYFVVPNTLQEQQIKHGFSRQIDCIKRPAELLPQNQPKRIKLEDVFSNSRESRGITTAQQMQPSHEASEYTCLPLADANRSAVLDVIRPDSPQTPPCKKTDNEILRVLNDGTIKELKKLQGVGQKRAQAHSRLENSSRAVLSE</sequence>
<dbReference type="EMBL" id="MU826829">
    <property type="protein sequence ID" value="KAJ7374088.1"/>
    <property type="molecule type" value="Genomic_DNA"/>
</dbReference>
<dbReference type="AlphaFoldDB" id="A0A9W9Z2E0"/>
<dbReference type="InterPro" id="IPR010994">
    <property type="entry name" value="RuvA_2-like"/>
</dbReference>
<organism evidence="2 3">
    <name type="scientific">Desmophyllum pertusum</name>
    <dbReference type="NCBI Taxonomy" id="174260"/>
    <lineage>
        <taxon>Eukaryota</taxon>
        <taxon>Metazoa</taxon>
        <taxon>Cnidaria</taxon>
        <taxon>Anthozoa</taxon>
        <taxon>Hexacorallia</taxon>
        <taxon>Scleractinia</taxon>
        <taxon>Caryophylliina</taxon>
        <taxon>Caryophylliidae</taxon>
        <taxon>Desmophyllum</taxon>
    </lineage>
</organism>
<comment type="caution">
    <text evidence="2">The sequence shown here is derived from an EMBL/GenBank/DDBJ whole genome shotgun (WGS) entry which is preliminary data.</text>
</comment>
<evidence type="ECO:0000313" key="2">
    <source>
        <dbReference type="EMBL" id="KAJ7374088.1"/>
    </source>
</evidence>
<keyword evidence="3" id="KW-1185">Reference proteome</keyword>